<feature type="domain" description="GHMP kinase C-terminal" evidence="11">
    <location>
        <begin position="200"/>
        <end position="263"/>
    </location>
</feature>
<name>A0ABW4ZC57_9BACT</name>
<comment type="similarity">
    <text evidence="1 9">Belongs to the GHMP kinase family. IspE subfamily.</text>
</comment>
<feature type="domain" description="GHMP kinase N-terminal" evidence="10">
    <location>
        <begin position="65"/>
        <end position="141"/>
    </location>
</feature>
<feature type="binding site" evidence="9">
    <location>
        <begin position="93"/>
        <end position="103"/>
    </location>
    <ligand>
        <name>ATP</name>
        <dbReference type="ChEBI" id="CHEBI:30616"/>
    </ligand>
</feature>
<dbReference type="Gene3D" id="3.30.230.10">
    <property type="match status" value="1"/>
</dbReference>
<dbReference type="PANTHER" id="PTHR43527">
    <property type="entry name" value="4-DIPHOSPHOCYTIDYL-2-C-METHYL-D-ERYTHRITOL KINASE, CHLOROPLASTIC"/>
    <property type="match status" value="1"/>
</dbReference>
<gene>
    <name evidence="9 12" type="primary">ispE</name>
    <name evidence="12" type="ORF">ACFSW8_10985</name>
</gene>
<dbReference type="InterPro" id="IPR006204">
    <property type="entry name" value="GHMP_kinase_N_dom"/>
</dbReference>
<keyword evidence="13" id="KW-1185">Reference proteome</keyword>
<feature type="active site" evidence="9">
    <location>
        <position position="135"/>
    </location>
</feature>
<dbReference type="Proteomes" id="UP001597389">
    <property type="component" value="Unassembled WGS sequence"/>
</dbReference>
<keyword evidence="6 9" id="KW-0418">Kinase</keyword>
<dbReference type="InterPro" id="IPR013750">
    <property type="entry name" value="GHMP_kinase_C_dom"/>
</dbReference>
<protein>
    <recommendedName>
        <fullName evidence="3 9">4-diphosphocytidyl-2-C-methyl-D-erythritol kinase</fullName>
        <shortName evidence="9">CMK</shortName>
        <ecNumber evidence="2 9">2.7.1.148</ecNumber>
    </recommendedName>
    <alternativeName>
        <fullName evidence="8 9">4-(cytidine-5'-diphospho)-2-C-methyl-D-erythritol kinase</fullName>
    </alternativeName>
</protein>
<dbReference type="Pfam" id="PF00288">
    <property type="entry name" value="GHMP_kinases_N"/>
    <property type="match status" value="1"/>
</dbReference>
<comment type="catalytic activity">
    <reaction evidence="9">
        <text>4-CDP-2-C-methyl-D-erythritol + ATP = 4-CDP-2-C-methyl-D-erythritol 2-phosphate + ADP + H(+)</text>
        <dbReference type="Rhea" id="RHEA:18437"/>
        <dbReference type="ChEBI" id="CHEBI:15378"/>
        <dbReference type="ChEBI" id="CHEBI:30616"/>
        <dbReference type="ChEBI" id="CHEBI:57823"/>
        <dbReference type="ChEBI" id="CHEBI:57919"/>
        <dbReference type="ChEBI" id="CHEBI:456216"/>
        <dbReference type="EC" id="2.7.1.148"/>
    </reaction>
</comment>
<dbReference type="HAMAP" id="MF_00061">
    <property type="entry name" value="IspE"/>
    <property type="match status" value="1"/>
</dbReference>
<dbReference type="SUPFAM" id="SSF55060">
    <property type="entry name" value="GHMP Kinase, C-terminal domain"/>
    <property type="match status" value="1"/>
</dbReference>
<keyword evidence="5 9" id="KW-0547">Nucleotide-binding</keyword>
<accession>A0ABW4ZC57</accession>
<evidence type="ECO:0000256" key="6">
    <source>
        <dbReference type="ARBA" id="ARBA00022777"/>
    </source>
</evidence>
<dbReference type="EC" id="2.7.1.148" evidence="2 9"/>
<comment type="function">
    <text evidence="9">Catalyzes the phosphorylation of the position 2 hydroxy group of 4-diphosphocytidyl-2C-methyl-D-erythritol.</text>
</comment>
<evidence type="ECO:0000256" key="4">
    <source>
        <dbReference type="ARBA" id="ARBA00022679"/>
    </source>
</evidence>
<evidence type="ECO:0000256" key="8">
    <source>
        <dbReference type="ARBA" id="ARBA00032554"/>
    </source>
</evidence>
<keyword evidence="7 9" id="KW-0067">ATP-binding</keyword>
<dbReference type="PIRSF" id="PIRSF010376">
    <property type="entry name" value="IspE"/>
    <property type="match status" value="1"/>
</dbReference>
<proteinExistence type="inferred from homology"/>
<evidence type="ECO:0000256" key="9">
    <source>
        <dbReference type="HAMAP-Rule" id="MF_00061"/>
    </source>
</evidence>
<evidence type="ECO:0000259" key="10">
    <source>
        <dbReference type="Pfam" id="PF00288"/>
    </source>
</evidence>
<organism evidence="12 13">
    <name type="scientific">Rubritalea tangerina</name>
    <dbReference type="NCBI Taxonomy" id="430798"/>
    <lineage>
        <taxon>Bacteria</taxon>
        <taxon>Pseudomonadati</taxon>
        <taxon>Verrucomicrobiota</taxon>
        <taxon>Verrucomicrobiia</taxon>
        <taxon>Verrucomicrobiales</taxon>
        <taxon>Rubritaleaceae</taxon>
        <taxon>Rubritalea</taxon>
    </lineage>
</organism>
<evidence type="ECO:0000256" key="7">
    <source>
        <dbReference type="ARBA" id="ARBA00022840"/>
    </source>
</evidence>
<evidence type="ECO:0000256" key="3">
    <source>
        <dbReference type="ARBA" id="ARBA00017473"/>
    </source>
</evidence>
<evidence type="ECO:0000313" key="13">
    <source>
        <dbReference type="Proteomes" id="UP001597389"/>
    </source>
</evidence>
<dbReference type="InterPro" id="IPR004424">
    <property type="entry name" value="IspE"/>
</dbReference>
<evidence type="ECO:0000256" key="5">
    <source>
        <dbReference type="ARBA" id="ARBA00022741"/>
    </source>
</evidence>
<dbReference type="Gene3D" id="3.30.70.890">
    <property type="entry name" value="GHMP kinase, C-terminal domain"/>
    <property type="match status" value="1"/>
</dbReference>
<dbReference type="NCBIfam" id="TIGR00154">
    <property type="entry name" value="ispE"/>
    <property type="match status" value="1"/>
</dbReference>
<evidence type="ECO:0000256" key="1">
    <source>
        <dbReference type="ARBA" id="ARBA00009684"/>
    </source>
</evidence>
<comment type="pathway">
    <text evidence="9">Isoprenoid biosynthesis; isopentenyl diphosphate biosynthesis via DXP pathway; isopentenyl diphosphate from 1-deoxy-D-xylulose 5-phosphate: step 3/6.</text>
</comment>
<feature type="active site" evidence="9">
    <location>
        <position position="11"/>
    </location>
</feature>
<comment type="caution">
    <text evidence="12">The sequence shown here is derived from an EMBL/GenBank/DDBJ whole genome shotgun (WGS) entry which is preliminary data.</text>
</comment>
<evidence type="ECO:0000256" key="2">
    <source>
        <dbReference type="ARBA" id="ARBA00012052"/>
    </source>
</evidence>
<dbReference type="RefSeq" id="WP_377086130.1">
    <property type="nucleotide sequence ID" value="NZ_JBHSJL010000014.1"/>
</dbReference>
<dbReference type="InterPro" id="IPR014721">
    <property type="entry name" value="Ribsml_uS5_D2-typ_fold_subgr"/>
</dbReference>
<evidence type="ECO:0000313" key="12">
    <source>
        <dbReference type="EMBL" id="MFD2159426.1"/>
    </source>
</evidence>
<dbReference type="Pfam" id="PF08544">
    <property type="entry name" value="GHMP_kinases_C"/>
    <property type="match status" value="1"/>
</dbReference>
<dbReference type="SUPFAM" id="SSF54211">
    <property type="entry name" value="Ribosomal protein S5 domain 2-like"/>
    <property type="match status" value="1"/>
</dbReference>
<dbReference type="GO" id="GO:0050515">
    <property type="term" value="F:4-(cytidine 5'-diphospho)-2-C-methyl-D-erythritol kinase activity"/>
    <property type="evidence" value="ECO:0007669"/>
    <property type="project" value="UniProtKB-EC"/>
</dbReference>
<reference evidence="13" key="1">
    <citation type="journal article" date="2019" name="Int. J. Syst. Evol. Microbiol.">
        <title>The Global Catalogue of Microorganisms (GCM) 10K type strain sequencing project: providing services to taxonomists for standard genome sequencing and annotation.</title>
        <authorList>
            <consortium name="The Broad Institute Genomics Platform"/>
            <consortium name="The Broad Institute Genome Sequencing Center for Infectious Disease"/>
            <person name="Wu L."/>
            <person name="Ma J."/>
        </authorList>
    </citation>
    <scope>NUCLEOTIDE SEQUENCE [LARGE SCALE GENOMIC DNA]</scope>
    <source>
        <strain evidence="13">CCUG 57942</strain>
    </source>
</reference>
<keyword evidence="4 9" id="KW-0808">Transferase</keyword>
<sequence>METYIEHARAKVNLSLKVLGKRADGFHAIETRMAPISLADRLILTPAESYSLVCDKVGVPVDESNLVTRAVRIFQRETGAACAYRVELEKHVPHGAGLGGGSGDAAAVLRAMNHLEATGVEVAQLAEWAAEIGSDVPFFVYDSVCDCTGRGEIVEAVEWPHQLDALLLKPDFGVDTPGAYKAWLGSEAICGIRYEAQELEWGRMVNDLERPVFAKHRFLAEVKMWLLGQPEVAAAMMSGSGSTMIAILKDANAAEALAGRAKQALDPSLWTAQVVIG</sequence>
<dbReference type="InterPro" id="IPR036554">
    <property type="entry name" value="GHMP_kinase_C_sf"/>
</dbReference>
<dbReference type="InterPro" id="IPR020568">
    <property type="entry name" value="Ribosomal_Su5_D2-typ_SF"/>
</dbReference>
<dbReference type="PANTHER" id="PTHR43527:SF2">
    <property type="entry name" value="4-DIPHOSPHOCYTIDYL-2-C-METHYL-D-ERYTHRITOL KINASE, CHLOROPLASTIC"/>
    <property type="match status" value="1"/>
</dbReference>
<keyword evidence="9" id="KW-0414">Isoprene biosynthesis</keyword>
<evidence type="ECO:0000259" key="11">
    <source>
        <dbReference type="Pfam" id="PF08544"/>
    </source>
</evidence>
<dbReference type="EMBL" id="JBHUJB010000046">
    <property type="protein sequence ID" value="MFD2159426.1"/>
    <property type="molecule type" value="Genomic_DNA"/>
</dbReference>